<dbReference type="Gene3D" id="3.40.190.10">
    <property type="entry name" value="Periplasmic binding protein-like II"/>
    <property type="match status" value="2"/>
</dbReference>
<comment type="similarity">
    <text evidence="2 4">Belongs to the bacterial solute-binding protein 3 family.</text>
</comment>
<evidence type="ECO:0000313" key="8">
    <source>
        <dbReference type="Proteomes" id="UP000824366"/>
    </source>
</evidence>
<dbReference type="PANTHER" id="PTHR35936:SF19">
    <property type="entry name" value="AMINO-ACID-BINDING PROTEIN YXEM-RELATED"/>
    <property type="match status" value="1"/>
</dbReference>
<dbReference type="SMART" id="SM00062">
    <property type="entry name" value="PBPb"/>
    <property type="match status" value="1"/>
</dbReference>
<reference evidence="7 8" key="1">
    <citation type="journal article" date="2021" name="Microbiol. Spectr.">
        <title>A Single Bacterium Capable of Oxidation and Reduction of Iron at Circumneutral pH.</title>
        <authorList>
            <person name="Kato S."/>
            <person name="Ohkuma M."/>
        </authorList>
    </citation>
    <scope>NUCLEOTIDE SEQUENCE [LARGE SCALE GENOMIC DNA]</scope>
    <source>
        <strain evidence="7 8">MIZ03</strain>
    </source>
</reference>
<evidence type="ECO:0000259" key="6">
    <source>
        <dbReference type="SMART" id="SM00062"/>
    </source>
</evidence>
<evidence type="ECO:0000256" key="2">
    <source>
        <dbReference type="ARBA" id="ARBA00010333"/>
    </source>
</evidence>
<comment type="subcellular location">
    <subcellularLocation>
        <location evidence="1">Cell envelope</location>
    </subcellularLocation>
</comment>
<keyword evidence="8" id="KW-1185">Reference proteome</keyword>
<proteinExistence type="inferred from homology"/>
<keyword evidence="3 5" id="KW-0732">Signal</keyword>
<dbReference type="RefSeq" id="WP_223907841.1">
    <property type="nucleotide sequence ID" value="NZ_AP024238.1"/>
</dbReference>
<gene>
    <name evidence="7" type="ORF">MIZ03_0585</name>
</gene>
<feature type="chain" id="PRO_5047276882" evidence="5">
    <location>
        <begin position="23"/>
        <end position="266"/>
    </location>
</feature>
<name>A0ABM7MHL5_9BURK</name>
<evidence type="ECO:0000256" key="3">
    <source>
        <dbReference type="ARBA" id="ARBA00022729"/>
    </source>
</evidence>
<dbReference type="PROSITE" id="PS01039">
    <property type="entry name" value="SBP_BACTERIAL_3"/>
    <property type="match status" value="1"/>
</dbReference>
<feature type="domain" description="Solute-binding protein family 3/N-terminal" evidence="6">
    <location>
        <begin position="38"/>
        <end position="262"/>
    </location>
</feature>
<protein>
    <submittedName>
        <fullName evidence="7">Cyclohexadienyl dehydratase</fullName>
    </submittedName>
</protein>
<evidence type="ECO:0000256" key="4">
    <source>
        <dbReference type="RuleBase" id="RU003744"/>
    </source>
</evidence>
<evidence type="ECO:0000256" key="1">
    <source>
        <dbReference type="ARBA" id="ARBA00004196"/>
    </source>
</evidence>
<dbReference type="InterPro" id="IPR001638">
    <property type="entry name" value="Solute-binding_3/MltF_N"/>
</dbReference>
<dbReference type="Proteomes" id="UP000824366">
    <property type="component" value="Chromosome"/>
</dbReference>
<sequence>MRNIVLSLVVMAALSAQHQSFAQSLTGNHLDRIQTTHSLRVCIWPDYYGITYRNPKTQLLSGIDIDLAHELGKDLGVAVQFVDSSFAKLIEDVTQDRCDVAMFAIGITPQRSEKLRFTQPHLASDIYAVTTKTNRRIKSWDDIDKTGTVVAVAKGTLHEPVMKDKLKAAQLLILDTPFAREQEVQSGRADVFMTDYPYSQRFLANADWARLVSPPSAYHITPYAYAIKPGDEAWLKRLETFVSTIKRDGRLMTAAKRHQLDPIVAP</sequence>
<dbReference type="EMBL" id="AP024238">
    <property type="protein sequence ID" value="BCO25706.1"/>
    <property type="molecule type" value="Genomic_DNA"/>
</dbReference>
<evidence type="ECO:0000313" key="7">
    <source>
        <dbReference type="EMBL" id="BCO25706.1"/>
    </source>
</evidence>
<dbReference type="SUPFAM" id="SSF53850">
    <property type="entry name" value="Periplasmic binding protein-like II"/>
    <property type="match status" value="1"/>
</dbReference>
<dbReference type="CDD" id="cd13530">
    <property type="entry name" value="PBP2_peptides_like"/>
    <property type="match status" value="1"/>
</dbReference>
<organism evidence="7 8">
    <name type="scientific">Rhodoferax lithotrophicus</name>
    <dbReference type="NCBI Taxonomy" id="2798804"/>
    <lineage>
        <taxon>Bacteria</taxon>
        <taxon>Pseudomonadati</taxon>
        <taxon>Pseudomonadota</taxon>
        <taxon>Betaproteobacteria</taxon>
        <taxon>Burkholderiales</taxon>
        <taxon>Comamonadaceae</taxon>
        <taxon>Rhodoferax</taxon>
    </lineage>
</organism>
<dbReference type="InterPro" id="IPR018313">
    <property type="entry name" value="SBP_3_CS"/>
</dbReference>
<feature type="signal peptide" evidence="5">
    <location>
        <begin position="1"/>
        <end position="22"/>
    </location>
</feature>
<accession>A0ABM7MHL5</accession>
<dbReference type="PANTHER" id="PTHR35936">
    <property type="entry name" value="MEMBRANE-BOUND LYTIC MUREIN TRANSGLYCOSYLASE F"/>
    <property type="match status" value="1"/>
</dbReference>
<evidence type="ECO:0000256" key="5">
    <source>
        <dbReference type="SAM" id="SignalP"/>
    </source>
</evidence>
<dbReference type="Pfam" id="PF00497">
    <property type="entry name" value="SBP_bac_3"/>
    <property type="match status" value="1"/>
</dbReference>